<comment type="subcellular location">
    <subcellularLocation>
        <location evidence="1">Nucleus</location>
        <location evidence="1">Nucleolus</location>
    </subcellularLocation>
</comment>
<dbReference type="SMART" id="SM00320">
    <property type="entry name" value="WD40"/>
    <property type="match status" value="12"/>
</dbReference>
<feature type="domain" description="U3 small nucleolar RNA-associated protein 13 C-terminal" evidence="7">
    <location>
        <begin position="658"/>
        <end position="792"/>
    </location>
</feature>
<feature type="region of interest" description="Disordered" evidence="6">
    <location>
        <begin position="856"/>
        <end position="974"/>
    </location>
</feature>
<proteinExistence type="predicted"/>
<feature type="repeat" description="WD" evidence="5">
    <location>
        <begin position="186"/>
        <end position="227"/>
    </location>
</feature>
<feature type="region of interest" description="Disordered" evidence="6">
    <location>
        <begin position="800"/>
        <end position="834"/>
    </location>
</feature>
<dbReference type="PRINTS" id="PR00320">
    <property type="entry name" value="GPROTEINBRPT"/>
</dbReference>
<feature type="compositionally biased region" description="Basic and acidic residues" evidence="6">
    <location>
        <begin position="868"/>
        <end position="880"/>
    </location>
</feature>
<keyword evidence="2 5" id="KW-0853">WD repeat</keyword>
<accession>A0A1S3HVG7</accession>
<dbReference type="PANTHER" id="PTHR19854">
    <property type="entry name" value="TRANSDUCIN BETA-LIKE 3"/>
    <property type="match status" value="1"/>
</dbReference>
<evidence type="ECO:0000256" key="3">
    <source>
        <dbReference type="ARBA" id="ARBA00022737"/>
    </source>
</evidence>
<feature type="repeat" description="WD" evidence="5">
    <location>
        <begin position="563"/>
        <end position="604"/>
    </location>
</feature>
<feature type="repeat" description="WD" evidence="5">
    <location>
        <begin position="521"/>
        <end position="562"/>
    </location>
</feature>
<evidence type="ECO:0000256" key="4">
    <source>
        <dbReference type="ARBA" id="ARBA00023242"/>
    </source>
</evidence>
<dbReference type="InterPro" id="IPR015943">
    <property type="entry name" value="WD40/YVTN_repeat-like_dom_sf"/>
</dbReference>
<keyword evidence="4" id="KW-0539">Nucleus</keyword>
<dbReference type="RefSeq" id="XP_013390031.1">
    <property type="nucleotide sequence ID" value="XM_013534577.1"/>
</dbReference>
<sequence length="974" mass="108894">MSTKLKTSFAVDSRYNAFYTGGKVQFSKDGSFMLCSSGNQLQILDVQTGRIHSTIGQNEEEEEITSFILSPDDQTLIVAGRNLQLRQWEWKENKIERTWKAVHNAPVTCMAFDSTSTLVATGSADSTIKIWDIIKQYCTHNLRGHTGVVTGVAFHPDIERMQLISAAEDYKIRVWDLMKSSCIAVLDKHFSVITGLQFTEDGDTLYSCGRDSVVVVWDLHSFLCLKTIPVFEPVESVLLLSPNMDYPKLSVVAGEQHFITAGSKGILKVWNTSKAACVYTQEDSPVALAARSREVEESDQRSNITQAIHCPSNGAITVVTFDHYIIMFDLEGFEVKKQFAGYNDDILDIHFLGEQESHIAVATNSELIKVFELSTWNCQILHGHTDIVLSLDVYQKGNLLVSSSKDNSIRLWQIDGDTQKMSCVAVGQGHTHAVGAVAFSRLAPSFIVSGSQDCTIKLWSVPDNHCGNSVTNLHANMTEKAHEKDINSITVSPNDKLLATGSQDRTAKVWNASSLSLLGVCRGHRRGIWCVQFSPVDQCLATSSSDGTIKIWSLSDFTCVKTFEGHDTSVLKVIFLTRGMQLMSSGSDGLLKLWNIKNNECIKTLDEHTEKAWALTANKKGDIIVSGAADSSIIVWKDTTETEIEEAKAKEEDTIIKEQELSNLLQQKKYLKAIGLAITLEQPFRVLNIMKEILSQPTGQQDLADTVLKLRMDQADAVLRFSVQWNTNSKHCHVAQFVLSVVLKGYPPEELMKLPNFKATVEGLLPYTERHFQRMKRLQQQATFTDYTWQCMKLGQSDSRVKDNEASHSATNMETENFVGKTQDPKDGASQEMVDETDDLGERIRKAVQQRLKELDQISEKQSGGKTSESEHIEVDKGNGENDGENVITNEKTNLKAKKKNKNKKSDLTDLQRDQEEETSPAEKVTTRLEHAKKKKTKKGFKTPDSMNKRKVHSKENGITETNRSSKRRKSSAK</sequence>
<feature type="repeat" description="WD" evidence="5">
    <location>
        <begin position="381"/>
        <end position="422"/>
    </location>
</feature>
<feature type="repeat" description="WD" evidence="5">
    <location>
        <begin position="427"/>
        <end position="461"/>
    </location>
</feature>
<dbReference type="PROSITE" id="PS00678">
    <property type="entry name" value="WD_REPEATS_1"/>
    <property type="match status" value="5"/>
</dbReference>
<dbReference type="GO" id="GO:0030686">
    <property type="term" value="C:90S preribosome"/>
    <property type="evidence" value="ECO:0007669"/>
    <property type="project" value="TreeGrafter"/>
</dbReference>
<protein>
    <submittedName>
        <fullName evidence="9">Transducin beta-like protein 3 isoform X1</fullName>
    </submittedName>
    <submittedName>
        <fullName evidence="10">Transducin beta-like protein 3 isoform X2</fullName>
    </submittedName>
</protein>
<dbReference type="InterPro" id="IPR001680">
    <property type="entry name" value="WD40_rpt"/>
</dbReference>
<evidence type="ECO:0000313" key="8">
    <source>
        <dbReference type="Proteomes" id="UP000085678"/>
    </source>
</evidence>
<feature type="compositionally biased region" description="Basic residues" evidence="6">
    <location>
        <begin position="965"/>
        <end position="974"/>
    </location>
</feature>
<dbReference type="KEGG" id="lak:106158536"/>
<feature type="repeat" description="WD" evidence="5">
    <location>
        <begin position="142"/>
        <end position="185"/>
    </location>
</feature>
<dbReference type="Pfam" id="PF00400">
    <property type="entry name" value="WD40"/>
    <property type="match status" value="9"/>
</dbReference>
<keyword evidence="8" id="KW-1185">Reference proteome</keyword>
<feature type="compositionally biased region" description="Basic and acidic residues" evidence="6">
    <location>
        <begin position="904"/>
        <end position="914"/>
    </location>
</feature>
<dbReference type="PROSITE" id="PS50294">
    <property type="entry name" value="WD_REPEATS_REGION"/>
    <property type="match status" value="9"/>
</dbReference>
<feature type="repeat" description="WD" evidence="5">
    <location>
        <begin position="479"/>
        <end position="520"/>
    </location>
</feature>
<dbReference type="AlphaFoldDB" id="A0A1S3HVG7"/>
<dbReference type="InterPro" id="IPR020472">
    <property type="entry name" value="WD40_PAC1"/>
</dbReference>
<evidence type="ECO:0000313" key="9">
    <source>
        <dbReference type="RefSeq" id="XP_013390030.1"/>
    </source>
</evidence>
<keyword evidence="3" id="KW-0677">Repeat</keyword>
<dbReference type="InterPro" id="IPR019775">
    <property type="entry name" value="WD40_repeat_CS"/>
</dbReference>
<evidence type="ECO:0000256" key="1">
    <source>
        <dbReference type="ARBA" id="ARBA00004604"/>
    </source>
</evidence>
<dbReference type="GeneID" id="106158536"/>
<feature type="compositionally biased region" description="Basic residues" evidence="6">
    <location>
        <begin position="931"/>
        <end position="941"/>
    </location>
</feature>
<dbReference type="InterPro" id="IPR013934">
    <property type="entry name" value="Utp13_C"/>
</dbReference>
<dbReference type="CDD" id="cd00200">
    <property type="entry name" value="WD40"/>
    <property type="match status" value="2"/>
</dbReference>
<dbReference type="GO" id="GO:0032040">
    <property type="term" value="C:small-subunit processome"/>
    <property type="evidence" value="ECO:0007669"/>
    <property type="project" value="InterPro"/>
</dbReference>
<dbReference type="FunFam" id="2.130.10.10:FF:000230">
    <property type="entry name" value="Transducin beta-like protein 3"/>
    <property type="match status" value="1"/>
</dbReference>
<dbReference type="GO" id="GO:0000480">
    <property type="term" value="P:endonucleolytic cleavage in 5'-ETS of tricistronic rRNA transcript (SSU-rRNA, 5.8S rRNA, LSU-rRNA)"/>
    <property type="evidence" value="ECO:0007669"/>
    <property type="project" value="TreeGrafter"/>
</dbReference>
<feature type="repeat" description="WD" evidence="5">
    <location>
        <begin position="100"/>
        <end position="133"/>
    </location>
</feature>
<organism evidence="8 9">
    <name type="scientific">Lingula anatina</name>
    <name type="common">Brachiopod</name>
    <name type="synonym">Lingula unguis</name>
    <dbReference type="NCBI Taxonomy" id="7574"/>
    <lineage>
        <taxon>Eukaryota</taxon>
        <taxon>Metazoa</taxon>
        <taxon>Spiralia</taxon>
        <taxon>Lophotrochozoa</taxon>
        <taxon>Brachiopoda</taxon>
        <taxon>Linguliformea</taxon>
        <taxon>Lingulata</taxon>
        <taxon>Lingulida</taxon>
        <taxon>Linguloidea</taxon>
        <taxon>Lingulidae</taxon>
        <taxon>Lingula</taxon>
    </lineage>
</organism>
<evidence type="ECO:0000256" key="2">
    <source>
        <dbReference type="ARBA" id="ARBA00022574"/>
    </source>
</evidence>
<evidence type="ECO:0000256" key="5">
    <source>
        <dbReference type="PROSITE-ProRule" id="PRU00221"/>
    </source>
</evidence>
<reference evidence="9 10" key="1">
    <citation type="submission" date="2025-04" db="UniProtKB">
        <authorList>
            <consortium name="RefSeq"/>
        </authorList>
    </citation>
    <scope>IDENTIFICATION</scope>
    <source>
        <tissue evidence="9 10">Gonads</tissue>
    </source>
</reference>
<dbReference type="InterPro" id="IPR036322">
    <property type="entry name" value="WD40_repeat_dom_sf"/>
</dbReference>
<dbReference type="OrthoDB" id="5414888at2759"/>
<dbReference type="SUPFAM" id="SSF50978">
    <property type="entry name" value="WD40 repeat-like"/>
    <property type="match status" value="2"/>
</dbReference>
<dbReference type="PROSITE" id="PS50082">
    <property type="entry name" value="WD_REPEATS_2"/>
    <property type="match status" value="9"/>
</dbReference>
<dbReference type="GO" id="GO:0000472">
    <property type="term" value="P:endonucleolytic cleavage to generate mature 5'-end of SSU-rRNA from (SSU-rRNA, 5.8S rRNA, LSU-rRNA)"/>
    <property type="evidence" value="ECO:0007669"/>
    <property type="project" value="TreeGrafter"/>
</dbReference>
<evidence type="ECO:0000313" key="10">
    <source>
        <dbReference type="RefSeq" id="XP_013390031.1"/>
    </source>
</evidence>
<gene>
    <name evidence="9 10" type="primary">LOC106158536</name>
</gene>
<feature type="repeat" description="WD" evidence="5">
    <location>
        <begin position="605"/>
        <end position="646"/>
    </location>
</feature>
<dbReference type="RefSeq" id="XP_013390030.1">
    <property type="nucleotide sequence ID" value="XM_013534576.1"/>
</dbReference>
<evidence type="ECO:0000259" key="7">
    <source>
        <dbReference type="Pfam" id="PF08625"/>
    </source>
</evidence>
<dbReference type="Proteomes" id="UP000085678">
    <property type="component" value="Unplaced"/>
</dbReference>
<dbReference type="STRING" id="7574.A0A1S3HVG7"/>
<name>A0A1S3HVG7_LINAN</name>
<dbReference type="Pfam" id="PF08625">
    <property type="entry name" value="Utp13"/>
    <property type="match status" value="1"/>
</dbReference>
<dbReference type="PANTHER" id="PTHR19854:SF15">
    <property type="entry name" value="TRANSDUCIN BETA-LIKE PROTEIN 3"/>
    <property type="match status" value="1"/>
</dbReference>
<dbReference type="GO" id="GO:0034511">
    <property type="term" value="F:U3 snoRNA binding"/>
    <property type="evidence" value="ECO:0007669"/>
    <property type="project" value="TreeGrafter"/>
</dbReference>
<evidence type="ECO:0000256" key="6">
    <source>
        <dbReference type="SAM" id="MobiDB-lite"/>
    </source>
</evidence>
<dbReference type="Gene3D" id="2.130.10.10">
    <property type="entry name" value="YVTN repeat-like/Quinoprotein amine dehydrogenase"/>
    <property type="match status" value="4"/>
</dbReference>